<evidence type="ECO:0000259" key="6">
    <source>
        <dbReference type="Pfam" id="PF06925"/>
    </source>
</evidence>
<dbReference type="Pfam" id="PF04101">
    <property type="entry name" value="Glyco_tran_28_C"/>
    <property type="match status" value="1"/>
</dbReference>
<dbReference type="PANTHER" id="PTHR43025">
    <property type="entry name" value="MONOGALACTOSYLDIACYLGLYCEROL SYNTHASE"/>
    <property type="match status" value="1"/>
</dbReference>
<dbReference type="GO" id="GO:0009247">
    <property type="term" value="P:glycolipid biosynthetic process"/>
    <property type="evidence" value="ECO:0007669"/>
    <property type="project" value="InterPro"/>
</dbReference>
<dbReference type="GO" id="GO:0016758">
    <property type="term" value="F:hexosyltransferase activity"/>
    <property type="evidence" value="ECO:0007669"/>
    <property type="project" value="InterPro"/>
</dbReference>
<dbReference type="InterPro" id="IPR050519">
    <property type="entry name" value="Glycosyltransf_28_UgtP"/>
</dbReference>
<feature type="domain" description="Glycosyl transferase family 28 C-terminal" evidence="5">
    <location>
        <begin position="209"/>
        <end position="355"/>
    </location>
</feature>
<reference evidence="7 8" key="1">
    <citation type="submission" date="2021-10" db="EMBL/GenBank/DDBJ databases">
        <title>Anaerobic single-cell dispensing facilitates the cultivation of human gut bacteria.</title>
        <authorList>
            <person name="Afrizal A."/>
        </authorList>
    </citation>
    <scope>NUCLEOTIDE SEQUENCE [LARGE SCALE GENOMIC DNA]</scope>
    <source>
        <strain evidence="7 8">CLA-AA-H270</strain>
    </source>
</reference>
<evidence type="ECO:0000313" key="8">
    <source>
        <dbReference type="Proteomes" id="UP001298753"/>
    </source>
</evidence>
<organism evidence="7 8">
    <name type="scientific">Agathobaculum butyriciproducens</name>
    <dbReference type="NCBI Taxonomy" id="1628085"/>
    <lineage>
        <taxon>Bacteria</taxon>
        <taxon>Bacillati</taxon>
        <taxon>Bacillota</taxon>
        <taxon>Clostridia</taxon>
        <taxon>Eubacteriales</taxon>
        <taxon>Butyricicoccaceae</taxon>
        <taxon>Agathobaculum</taxon>
    </lineage>
</organism>
<dbReference type="InterPro" id="IPR009695">
    <property type="entry name" value="Diacylglyc_glucosyltr_N"/>
</dbReference>
<sequence>MRVLILSVTAGFGHHATAKAIGDMLESKGAEVHTLDVYAYISNLIKTTIDKGYLFSSKHMQTLYRLVYQLAENNGASYFNSAPSIINIINALGASKFAKVIANHVPDVIICTHVFAAQMVDELKKRKKLADIETIGIVTDYTLHPYWEDVPRVQYIVTASELLTYRCVQRGIPEDRILPFGIPVHPKFNEKLSREDAAAQLGIDPKMKTILLMGGSMGHADHVKNIESLSQIGTPFQFLVVCGNNKKMLYHVEQFAAHYQGSCRIYPYGFVHNVEVMMSASDCIVSKPGGLTVSEALAKNLPMLLFDPIPGHEERNVDFLVNNGMAALITKHFPIDEAVYELFCNPVRLETVRRTMSEIAHPDATERLAEFVLRKR</sequence>
<name>A0AAW4VYP7_9FIRM</name>
<dbReference type="GeneID" id="98660980"/>
<evidence type="ECO:0000256" key="2">
    <source>
        <dbReference type="ARBA" id="ARBA00006962"/>
    </source>
</evidence>
<comment type="subcellular location">
    <subcellularLocation>
        <location evidence="1">Membrane</location>
    </subcellularLocation>
</comment>
<gene>
    <name evidence="7" type="ORF">LKD22_03200</name>
</gene>
<dbReference type="EC" id="2.4.-.-" evidence="7"/>
<dbReference type="GO" id="GO:0016020">
    <property type="term" value="C:membrane"/>
    <property type="evidence" value="ECO:0007669"/>
    <property type="project" value="UniProtKB-SubCell"/>
</dbReference>
<dbReference type="Proteomes" id="UP001298753">
    <property type="component" value="Unassembled WGS sequence"/>
</dbReference>
<comment type="caution">
    <text evidence="7">The sequence shown here is derived from an EMBL/GenBank/DDBJ whole genome shotgun (WGS) entry which is preliminary data.</text>
</comment>
<dbReference type="AlphaFoldDB" id="A0AAW4VYP7"/>
<keyword evidence="8" id="KW-1185">Reference proteome</keyword>
<keyword evidence="4 7" id="KW-0808">Transferase</keyword>
<dbReference type="SUPFAM" id="SSF53756">
    <property type="entry name" value="UDP-Glycosyltransferase/glycogen phosphorylase"/>
    <property type="match status" value="1"/>
</dbReference>
<dbReference type="PANTHER" id="PTHR43025:SF3">
    <property type="entry name" value="MONOGALACTOSYLDIACYLGLYCEROL SYNTHASE 1, CHLOROPLASTIC"/>
    <property type="match status" value="1"/>
</dbReference>
<keyword evidence="3 7" id="KW-0328">Glycosyltransferase</keyword>
<dbReference type="InterPro" id="IPR007235">
    <property type="entry name" value="Glyco_trans_28_C"/>
</dbReference>
<accession>A0AAW4VYP7</accession>
<dbReference type="Pfam" id="PF06925">
    <property type="entry name" value="MGDG_synth"/>
    <property type="match status" value="1"/>
</dbReference>
<comment type="similarity">
    <text evidence="2">Belongs to the glycosyltransferase 28 family.</text>
</comment>
<evidence type="ECO:0000256" key="3">
    <source>
        <dbReference type="ARBA" id="ARBA00022676"/>
    </source>
</evidence>
<proteinExistence type="inferred from homology"/>
<dbReference type="RefSeq" id="WP_110436098.1">
    <property type="nucleotide sequence ID" value="NZ_DBEZDI010000041.1"/>
</dbReference>
<dbReference type="EMBL" id="JAJEPX010000005">
    <property type="protein sequence ID" value="MCC2176146.1"/>
    <property type="molecule type" value="Genomic_DNA"/>
</dbReference>
<feature type="domain" description="Diacylglycerol glucosyltransferase N-terminal" evidence="6">
    <location>
        <begin position="14"/>
        <end position="184"/>
    </location>
</feature>
<evidence type="ECO:0000313" key="7">
    <source>
        <dbReference type="EMBL" id="MCC2176146.1"/>
    </source>
</evidence>
<evidence type="ECO:0000256" key="1">
    <source>
        <dbReference type="ARBA" id="ARBA00004370"/>
    </source>
</evidence>
<dbReference type="Gene3D" id="3.40.50.2000">
    <property type="entry name" value="Glycogen Phosphorylase B"/>
    <property type="match status" value="1"/>
</dbReference>
<protein>
    <submittedName>
        <fullName evidence="7">Glycosyltransferase</fullName>
        <ecNumber evidence="7">2.4.-.-</ecNumber>
    </submittedName>
</protein>
<evidence type="ECO:0000256" key="4">
    <source>
        <dbReference type="ARBA" id="ARBA00022679"/>
    </source>
</evidence>
<evidence type="ECO:0000259" key="5">
    <source>
        <dbReference type="Pfam" id="PF04101"/>
    </source>
</evidence>